<organism evidence="2 3">
    <name type="scientific">Psychroflexus salinarum</name>
    <dbReference type="NCBI Taxonomy" id="546024"/>
    <lineage>
        <taxon>Bacteria</taxon>
        <taxon>Pseudomonadati</taxon>
        <taxon>Bacteroidota</taxon>
        <taxon>Flavobacteriia</taxon>
        <taxon>Flavobacteriales</taxon>
        <taxon>Flavobacteriaceae</taxon>
        <taxon>Psychroflexus</taxon>
    </lineage>
</organism>
<keyword evidence="3" id="KW-1185">Reference proteome</keyword>
<evidence type="ECO:0000313" key="3">
    <source>
        <dbReference type="Proteomes" id="UP001597049"/>
    </source>
</evidence>
<reference evidence="3" key="1">
    <citation type="journal article" date="2019" name="Int. J. Syst. Evol. Microbiol.">
        <title>The Global Catalogue of Microorganisms (GCM) 10K type strain sequencing project: providing services to taxonomists for standard genome sequencing and annotation.</title>
        <authorList>
            <consortium name="The Broad Institute Genomics Platform"/>
            <consortium name="The Broad Institute Genome Sequencing Center for Infectious Disease"/>
            <person name="Wu L."/>
            <person name="Ma J."/>
        </authorList>
    </citation>
    <scope>NUCLEOTIDE SEQUENCE [LARGE SCALE GENOMIC DNA]</scope>
    <source>
        <strain evidence="3">CCUG 56752</strain>
    </source>
</reference>
<sequence length="173" mass="18746">MKSAIRLFTIFIISVYSLNSQSQSLDFGIKAGINYASISEINADGRLGFTGGAFVGARFNTFALQTEFLFSQQGGRFEGSDIETDYALVPLILKLHFLRIFNLQVGPQFSYLIDGSDILESEKLDVSGAAGLGLSLGSGLRVDARYNFGFSDAFKGASGNNRFISLAMGYSFL</sequence>
<name>A0ABW3GSV6_9FLAO</name>
<dbReference type="EMBL" id="JBHTIV010000006">
    <property type="protein sequence ID" value="MFD0932270.1"/>
    <property type="molecule type" value="Genomic_DNA"/>
</dbReference>
<proteinExistence type="predicted"/>
<feature type="domain" description="Outer membrane protein beta-barrel" evidence="1">
    <location>
        <begin position="21"/>
        <end position="154"/>
    </location>
</feature>
<dbReference type="Pfam" id="PF13568">
    <property type="entry name" value="OMP_b-brl_2"/>
    <property type="match status" value="1"/>
</dbReference>
<dbReference type="RefSeq" id="WP_379657596.1">
    <property type="nucleotide sequence ID" value="NZ_JBHTIV010000006.1"/>
</dbReference>
<dbReference type="InterPro" id="IPR025665">
    <property type="entry name" value="Beta-barrel_OMP_2"/>
</dbReference>
<gene>
    <name evidence="2" type="ORF">ACFQ0R_06590</name>
</gene>
<accession>A0ABW3GSV6</accession>
<protein>
    <submittedName>
        <fullName evidence="2">Outer membrane beta-barrel protein</fullName>
    </submittedName>
</protein>
<evidence type="ECO:0000313" key="2">
    <source>
        <dbReference type="EMBL" id="MFD0932270.1"/>
    </source>
</evidence>
<evidence type="ECO:0000259" key="1">
    <source>
        <dbReference type="Pfam" id="PF13568"/>
    </source>
</evidence>
<comment type="caution">
    <text evidence="2">The sequence shown here is derived from an EMBL/GenBank/DDBJ whole genome shotgun (WGS) entry which is preliminary data.</text>
</comment>
<dbReference type="Proteomes" id="UP001597049">
    <property type="component" value="Unassembled WGS sequence"/>
</dbReference>